<dbReference type="STRING" id="765440.A0A0C3F3S5"/>
<keyword evidence="2" id="KW-1185">Reference proteome</keyword>
<evidence type="ECO:0000313" key="2">
    <source>
        <dbReference type="Proteomes" id="UP000054166"/>
    </source>
</evidence>
<name>A0A0C3F3S5_PILCF</name>
<accession>A0A0C3F3S5</accession>
<reference evidence="2" key="2">
    <citation type="submission" date="2015-01" db="EMBL/GenBank/DDBJ databases">
        <title>Evolutionary Origins and Diversification of the Mycorrhizal Mutualists.</title>
        <authorList>
            <consortium name="DOE Joint Genome Institute"/>
            <consortium name="Mycorrhizal Genomics Consortium"/>
            <person name="Kohler A."/>
            <person name="Kuo A."/>
            <person name="Nagy L.G."/>
            <person name="Floudas D."/>
            <person name="Copeland A."/>
            <person name="Barry K.W."/>
            <person name="Cichocki N."/>
            <person name="Veneault-Fourrey C."/>
            <person name="LaButti K."/>
            <person name="Lindquist E.A."/>
            <person name="Lipzen A."/>
            <person name="Lundell T."/>
            <person name="Morin E."/>
            <person name="Murat C."/>
            <person name="Riley R."/>
            <person name="Ohm R."/>
            <person name="Sun H."/>
            <person name="Tunlid A."/>
            <person name="Henrissat B."/>
            <person name="Grigoriev I.V."/>
            <person name="Hibbett D.S."/>
            <person name="Martin F."/>
        </authorList>
    </citation>
    <scope>NUCLEOTIDE SEQUENCE [LARGE SCALE GENOMIC DNA]</scope>
    <source>
        <strain evidence="2">F 1598</strain>
    </source>
</reference>
<gene>
    <name evidence="1" type="ORF">PILCRDRAFT_14348</name>
</gene>
<dbReference type="EMBL" id="KN833059">
    <property type="protein sequence ID" value="KIM74581.1"/>
    <property type="molecule type" value="Genomic_DNA"/>
</dbReference>
<sequence>MDEDYIRLVQEDKRYRSSDEAEPQLMDLGIRTVPSKVFAGIVMSGTAPTFYKIPVTEELLDAISCAQHPPNQIVVDKLVPPVPHLHSYMSDGMIPLENRRIVIQCLEAFKQFVG</sequence>
<organism evidence="1 2">
    <name type="scientific">Piloderma croceum (strain F 1598)</name>
    <dbReference type="NCBI Taxonomy" id="765440"/>
    <lineage>
        <taxon>Eukaryota</taxon>
        <taxon>Fungi</taxon>
        <taxon>Dikarya</taxon>
        <taxon>Basidiomycota</taxon>
        <taxon>Agaricomycotina</taxon>
        <taxon>Agaricomycetes</taxon>
        <taxon>Agaricomycetidae</taxon>
        <taxon>Atheliales</taxon>
        <taxon>Atheliaceae</taxon>
        <taxon>Piloderma</taxon>
    </lineage>
</organism>
<proteinExistence type="predicted"/>
<reference evidence="1 2" key="1">
    <citation type="submission" date="2014-04" db="EMBL/GenBank/DDBJ databases">
        <authorList>
            <consortium name="DOE Joint Genome Institute"/>
            <person name="Kuo A."/>
            <person name="Tarkka M."/>
            <person name="Buscot F."/>
            <person name="Kohler A."/>
            <person name="Nagy L.G."/>
            <person name="Floudas D."/>
            <person name="Copeland A."/>
            <person name="Barry K.W."/>
            <person name="Cichocki N."/>
            <person name="Veneault-Fourrey C."/>
            <person name="LaButti K."/>
            <person name="Lindquist E.A."/>
            <person name="Lipzen A."/>
            <person name="Lundell T."/>
            <person name="Morin E."/>
            <person name="Murat C."/>
            <person name="Sun H."/>
            <person name="Tunlid A."/>
            <person name="Henrissat B."/>
            <person name="Grigoriev I.V."/>
            <person name="Hibbett D.S."/>
            <person name="Martin F."/>
            <person name="Nordberg H.P."/>
            <person name="Cantor M.N."/>
            <person name="Hua S.X."/>
        </authorList>
    </citation>
    <scope>NUCLEOTIDE SEQUENCE [LARGE SCALE GENOMIC DNA]</scope>
    <source>
        <strain evidence="1 2">F 1598</strain>
    </source>
</reference>
<evidence type="ECO:0000313" key="1">
    <source>
        <dbReference type="EMBL" id="KIM74581.1"/>
    </source>
</evidence>
<dbReference type="InParanoid" id="A0A0C3F3S5"/>
<dbReference type="AlphaFoldDB" id="A0A0C3F3S5"/>
<dbReference type="HOGENOM" id="CLU_078038_1_1_1"/>
<protein>
    <submittedName>
        <fullName evidence="1">Uncharacterized protein</fullName>
    </submittedName>
</protein>
<dbReference type="Proteomes" id="UP000054166">
    <property type="component" value="Unassembled WGS sequence"/>
</dbReference>
<dbReference type="OrthoDB" id="3213671at2759"/>